<dbReference type="EMBL" id="JBHUMV010000003">
    <property type="protein sequence ID" value="MFD2753856.1"/>
    <property type="molecule type" value="Genomic_DNA"/>
</dbReference>
<gene>
    <name evidence="1" type="ORF">ACFSW6_07125</name>
</gene>
<dbReference type="Proteomes" id="UP001597463">
    <property type="component" value="Unassembled WGS sequence"/>
</dbReference>
<evidence type="ECO:0000313" key="1">
    <source>
        <dbReference type="EMBL" id="MFD2753856.1"/>
    </source>
</evidence>
<name>A0ABW5UJZ5_9BURK</name>
<dbReference type="RefSeq" id="WP_157081784.1">
    <property type="nucleotide sequence ID" value="NZ_BCNT01000001.1"/>
</dbReference>
<comment type="caution">
    <text evidence="1">The sequence shown here is derived from an EMBL/GenBank/DDBJ whole genome shotgun (WGS) entry which is preliminary data.</text>
</comment>
<keyword evidence="2" id="KW-1185">Reference proteome</keyword>
<reference evidence="2" key="1">
    <citation type="journal article" date="2019" name="Int. J. Syst. Evol. Microbiol.">
        <title>The Global Catalogue of Microorganisms (GCM) 10K type strain sequencing project: providing services to taxonomists for standard genome sequencing and annotation.</title>
        <authorList>
            <consortium name="The Broad Institute Genomics Platform"/>
            <consortium name="The Broad Institute Genome Sequencing Center for Infectious Disease"/>
            <person name="Wu L."/>
            <person name="Ma J."/>
        </authorList>
    </citation>
    <scope>NUCLEOTIDE SEQUENCE [LARGE SCALE GENOMIC DNA]</scope>
    <source>
        <strain evidence="2">TISTR 1906</strain>
    </source>
</reference>
<sequence>MATRQAVQDLHRSHQGFREALSNFQHTQQANSKSQSDLGKLLLDLRSTTAGLRGDFSSLSDRIERANRSSLAEYASTCTAVFEAMAAGGGRLAEAGGELALKAEGHAADARLMQESAYKN</sequence>
<evidence type="ECO:0000313" key="2">
    <source>
        <dbReference type="Proteomes" id="UP001597463"/>
    </source>
</evidence>
<protein>
    <submittedName>
        <fullName evidence="1">Uncharacterized protein</fullName>
    </submittedName>
</protein>
<organism evidence="1 2">
    <name type="scientific">Comamonas terrae</name>
    <dbReference type="NCBI Taxonomy" id="673548"/>
    <lineage>
        <taxon>Bacteria</taxon>
        <taxon>Pseudomonadati</taxon>
        <taxon>Pseudomonadota</taxon>
        <taxon>Betaproteobacteria</taxon>
        <taxon>Burkholderiales</taxon>
        <taxon>Comamonadaceae</taxon>
        <taxon>Comamonas</taxon>
    </lineage>
</organism>
<proteinExistence type="predicted"/>
<accession>A0ABW5UJZ5</accession>